<evidence type="ECO:0000313" key="1">
    <source>
        <dbReference type="EMBL" id="KKB07036.1"/>
    </source>
</evidence>
<reference evidence="1 2" key="1">
    <citation type="submission" date="2015-03" db="EMBL/GenBank/DDBJ databases">
        <authorList>
            <person name="Hassan Y.I."/>
            <person name="Lepp D."/>
            <person name="Li X.-Z."/>
            <person name="Zhou T."/>
        </authorList>
    </citation>
    <scope>NUCLEOTIDE SEQUENCE [LARGE SCALE GENOMIC DNA]</scope>
    <source>
        <strain evidence="1 2">BD-c194</strain>
    </source>
</reference>
<dbReference type="EMBL" id="JZEX01000179">
    <property type="protein sequence ID" value="KKB07036.1"/>
    <property type="molecule type" value="Genomic_DNA"/>
</dbReference>
<dbReference type="RefSeq" id="WP_046110341.1">
    <property type="nucleotide sequence ID" value="NZ_JZEX01000179.1"/>
</dbReference>
<dbReference type="Proteomes" id="UP000033632">
    <property type="component" value="Unassembled WGS sequence"/>
</dbReference>
<proteinExistence type="predicted"/>
<name>A0A0F5FDX6_9HYPH</name>
<sequence>APAVPVLREVLGDLDPELVRFHAPEDAGALAHEAAVLTAARPGDARRMRLATAAHRRHGVDAMIDRYMALIAASRPAADGSREPVAEDRAA</sequence>
<evidence type="ECO:0000313" key="2">
    <source>
        <dbReference type="Proteomes" id="UP000033632"/>
    </source>
</evidence>
<organism evidence="1 2">
    <name type="scientific">Devosia geojensis</name>
    <dbReference type="NCBI Taxonomy" id="443610"/>
    <lineage>
        <taxon>Bacteria</taxon>
        <taxon>Pseudomonadati</taxon>
        <taxon>Pseudomonadota</taxon>
        <taxon>Alphaproteobacteria</taxon>
        <taxon>Hyphomicrobiales</taxon>
        <taxon>Devosiaceae</taxon>
        <taxon>Devosia</taxon>
    </lineage>
</organism>
<accession>A0A0F5FDX6</accession>
<dbReference type="AlphaFoldDB" id="A0A0F5FDX6"/>
<gene>
    <name evidence="1" type="ORF">VE25_19475</name>
</gene>
<comment type="caution">
    <text evidence="1">The sequence shown here is derived from an EMBL/GenBank/DDBJ whole genome shotgun (WGS) entry which is preliminary data.</text>
</comment>
<feature type="non-terminal residue" evidence="1">
    <location>
        <position position="1"/>
    </location>
</feature>
<keyword evidence="2" id="KW-1185">Reference proteome</keyword>
<protein>
    <submittedName>
        <fullName evidence="1">Uncharacterized protein</fullName>
    </submittedName>
</protein>